<dbReference type="Proteomes" id="UP000663865">
    <property type="component" value="Unassembled WGS sequence"/>
</dbReference>
<protein>
    <submittedName>
        <fullName evidence="1">Uncharacterized protein</fullName>
    </submittedName>
</protein>
<comment type="caution">
    <text evidence="1">The sequence shown here is derived from an EMBL/GenBank/DDBJ whole genome shotgun (WGS) entry which is preliminary data.</text>
</comment>
<dbReference type="AlphaFoldDB" id="A0A818KVV6"/>
<sequence>MRPKLKHRLDDEQCEPSLFDFDIHEANEADSETMTDVGEAH</sequence>
<gene>
    <name evidence="1" type="ORF">KIK155_LOCUS18907</name>
</gene>
<evidence type="ECO:0000313" key="1">
    <source>
        <dbReference type="EMBL" id="CAF3560300.1"/>
    </source>
</evidence>
<feature type="non-terminal residue" evidence="1">
    <location>
        <position position="41"/>
    </location>
</feature>
<accession>A0A818KVV6</accession>
<name>A0A818KVV6_9BILA</name>
<reference evidence="1" key="1">
    <citation type="submission" date="2021-02" db="EMBL/GenBank/DDBJ databases">
        <authorList>
            <person name="Nowell W R."/>
        </authorList>
    </citation>
    <scope>NUCLEOTIDE SEQUENCE</scope>
</reference>
<evidence type="ECO:0000313" key="2">
    <source>
        <dbReference type="Proteomes" id="UP000663865"/>
    </source>
</evidence>
<proteinExistence type="predicted"/>
<organism evidence="1 2">
    <name type="scientific">Rotaria socialis</name>
    <dbReference type="NCBI Taxonomy" id="392032"/>
    <lineage>
        <taxon>Eukaryota</taxon>
        <taxon>Metazoa</taxon>
        <taxon>Spiralia</taxon>
        <taxon>Gnathifera</taxon>
        <taxon>Rotifera</taxon>
        <taxon>Eurotatoria</taxon>
        <taxon>Bdelloidea</taxon>
        <taxon>Philodinida</taxon>
        <taxon>Philodinidae</taxon>
        <taxon>Rotaria</taxon>
    </lineage>
</organism>
<dbReference type="EMBL" id="CAJNYV010003325">
    <property type="protein sequence ID" value="CAF3560300.1"/>
    <property type="molecule type" value="Genomic_DNA"/>
</dbReference>